<feature type="domain" description="DUF5667" evidence="2">
    <location>
        <begin position="81"/>
        <end position="172"/>
    </location>
</feature>
<comment type="caution">
    <text evidence="3">The sequence shown here is derived from an EMBL/GenBank/DDBJ whole genome shotgun (WGS) entry which is preliminary data.</text>
</comment>
<proteinExistence type="predicted"/>
<feature type="compositionally biased region" description="Gly residues" evidence="1">
    <location>
        <begin position="366"/>
        <end position="375"/>
    </location>
</feature>
<feature type="compositionally biased region" description="Acidic residues" evidence="1">
    <location>
        <begin position="380"/>
        <end position="390"/>
    </location>
</feature>
<evidence type="ECO:0000256" key="1">
    <source>
        <dbReference type="SAM" id="MobiDB-lite"/>
    </source>
</evidence>
<gene>
    <name evidence="3" type="ORF">A2756_00245</name>
</gene>
<evidence type="ECO:0000313" key="3">
    <source>
        <dbReference type="EMBL" id="OGZ45435.1"/>
    </source>
</evidence>
<evidence type="ECO:0000259" key="2">
    <source>
        <dbReference type="Pfam" id="PF18915"/>
    </source>
</evidence>
<name>A0A1G2G596_9BACT</name>
<dbReference type="InterPro" id="IPR043725">
    <property type="entry name" value="DUF5667"/>
</dbReference>
<dbReference type="EMBL" id="MHNL01000006">
    <property type="protein sequence ID" value="OGZ45435.1"/>
    <property type="molecule type" value="Genomic_DNA"/>
</dbReference>
<dbReference type="Proteomes" id="UP000177785">
    <property type="component" value="Unassembled WGS sequence"/>
</dbReference>
<dbReference type="Pfam" id="PF18915">
    <property type="entry name" value="DUF5667"/>
    <property type="match status" value="1"/>
</dbReference>
<sequence length="430" mass="47373">MNDKFEQYIESAKRVVLTPEEKAHIHAALLSAMRATRLEQADVRVAVPRWFRWYDLTLHPLPIILGLVVAISMSTSYAAEGTLPGDVLYPVKTTVNEEVRGWFAFSSKGQLAYEQNIAERRLEEAEQLAFHGRLNDETRAEIVERFNERASRVEEHIEKLEDESAVEASSDFEARLKAHGAILVHLTSKDAETVDRMPEKSQIVASVQARASSTARQRIKAEAKVKSKAEEPARLAAAKKLKDAREKIEGVRALALAVPEQKIEELSAPSAVPSEGGASLKMMAVVMEDQAGLRTETRLDMAEKILEEGNKKLETGAYGEAFVLFQKAQRVAEEARLVLQARKDFNIEVHVDEHISDDHDDDETPGGEGDAGGSPKGNDADDAVDDDTDEDSHHDDADGSESSATTTSSNAPSEMHAELEGLVKLKLDQE</sequence>
<dbReference type="STRING" id="1802115.A2756_00245"/>
<accession>A0A1G2G596</accession>
<organism evidence="3 4">
    <name type="scientific">Candidatus Ryanbacteria bacterium RIFCSPHIGHO2_01_FULL_48_27</name>
    <dbReference type="NCBI Taxonomy" id="1802115"/>
    <lineage>
        <taxon>Bacteria</taxon>
        <taxon>Candidatus Ryaniibacteriota</taxon>
    </lineage>
</organism>
<dbReference type="AlphaFoldDB" id="A0A1G2G596"/>
<feature type="compositionally biased region" description="Basic and acidic residues" evidence="1">
    <location>
        <begin position="415"/>
        <end position="430"/>
    </location>
</feature>
<protein>
    <recommendedName>
        <fullName evidence="2">DUF5667 domain-containing protein</fullName>
    </recommendedName>
</protein>
<reference evidence="3 4" key="1">
    <citation type="journal article" date="2016" name="Nat. Commun.">
        <title>Thousands of microbial genomes shed light on interconnected biogeochemical processes in an aquifer system.</title>
        <authorList>
            <person name="Anantharaman K."/>
            <person name="Brown C.T."/>
            <person name="Hug L.A."/>
            <person name="Sharon I."/>
            <person name="Castelle C.J."/>
            <person name="Probst A.J."/>
            <person name="Thomas B.C."/>
            <person name="Singh A."/>
            <person name="Wilkins M.J."/>
            <person name="Karaoz U."/>
            <person name="Brodie E.L."/>
            <person name="Williams K.H."/>
            <person name="Hubbard S.S."/>
            <person name="Banfield J.F."/>
        </authorList>
    </citation>
    <scope>NUCLEOTIDE SEQUENCE [LARGE SCALE GENOMIC DNA]</scope>
</reference>
<feature type="compositionally biased region" description="Low complexity" evidence="1">
    <location>
        <begin position="400"/>
        <end position="413"/>
    </location>
</feature>
<evidence type="ECO:0000313" key="4">
    <source>
        <dbReference type="Proteomes" id="UP000177785"/>
    </source>
</evidence>
<feature type="region of interest" description="Disordered" evidence="1">
    <location>
        <begin position="352"/>
        <end position="430"/>
    </location>
</feature>